<evidence type="ECO:0000256" key="5">
    <source>
        <dbReference type="SAM" id="MobiDB-lite"/>
    </source>
</evidence>
<evidence type="ECO:0000256" key="4">
    <source>
        <dbReference type="ARBA" id="ARBA00023136"/>
    </source>
</evidence>
<name>A0A2T6ZWF8_TUBBO</name>
<keyword evidence="4 6" id="KW-0472">Membrane</keyword>
<keyword evidence="3 6" id="KW-1133">Transmembrane helix</keyword>
<evidence type="ECO:0000256" key="1">
    <source>
        <dbReference type="ARBA" id="ARBA00004141"/>
    </source>
</evidence>
<organism evidence="7 8">
    <name type="scientific">Tuber borchii</name>
    <name type="common">White truffle</name>
    <dbReference type="NCBI Taxonomy" id="42251"/>
    <lineage>
        <taxon>Eukaryota</taxon>
        <taxon>Fungi</taxon>
        <taxon>Dikarya</taxon>
        <taxon>Ascomycota</taxon>
        <taxon>Pezizomycotina</taxon>
        <taxon>Pezizomycetes</taxon>
        <taxon>Pezizales</taxon>
        <taxon>Tuberaceae</taxon>
        <taxon>Tuber</taxon>
    </lineage>
</organism>
<evidence type="ECO:0000256" key="3">
    <source>
        <dbReference type="ARBA" id="ARBA00022989"/>
    </source>
</evidence>
<evidence type="ECO:0000313" key="7">
    <source>
        <dbReference type="EMBL" id="PUU79841.1"/>
    </source>
</evidence>
<feature type="compositionally biased region" description="Polar residues" evidence="5">
    <location>
        <begin position="613"/>
        <end position="625"/>
    </location>
</feature>
<protein>
    <submittedName>
        <fullName evidence="7">Uncharacterized protein</fullName>
    </submittedName>
</protein>
<dbReference type="GO" id="GO:0016020">
    <property type="term" value="C:membrane"/>
    <property type="evidence" value="ECO:0007669"/>
    <property type="project" value="UniProtKB-SubCell"/>
</dbReference>
<evidence type="ECO:0000256" key="2">
    <source>
        <dbReference type="ARBA" id="ARBA00022692"/>
    </source>
</evidence>
<reference evidence="7 8" key="1">
    <citation type="submission" date="2017-04" db="EMBL/GenBank/DDBJ databases">
        <title>Draft genome sequence of Tuber borchii Vittad., a whitish edible truffle.</title>
        <authorList>
            <consortium name="DOE Joint Genome Institute"/>
            <person name="Murat C."/>
            <person name="Kuo A."/>
            <person name="Barry K.W."/>
            <person name="Clum A."/>
            <person name="Dockter R.B."/>
            <person name="Fauchery L."/>
            <person name="Iotti M."/>
            <person name="Kohler A."/>
            <person name="Labutti K."/>
            <person name="Lindquist E.A."/>
            <person name="Lipzen A."/>
            <person name="Ohm R.A."/>
            <person name="Wang M."/>
            <person name="Grigoriev I.V."/>
            <person name="Zambonelli A."/>
            <person name="Martin F.M."/>
        </authorList>
    </citation>
    <scope>NUCLEOTIDE SEQUENCE [LARGE SCALE GENOMIC DNA]</scope>
    <source>
        <strain evidence="7 8">Tbo3840</strain>
    </source>
</reference>
<dbReference type="Proteomes" id="UP000244722">
    <property type="component" value="Unassembled WGS sequence"/>
</dbReference>
<dbReference type="AlphaFoldDB" id="A0A2T6ZWF8"/>
<dbReference type="STRING" id="42251.A0A2T6ZWF8"/>
<dbReference type="EMBL" id="NESQ01000080">
    <property type="protein sequence ID" value="PUU79841.1"/>
    <property type="molecule type" value="Genomic_DNA"/>
</dbReference>
<evidence type="ECO:0000313" key="8">
    <source>
        <dbReference type="Proteomes" id="UP000244722"/>
    </source>
</evidence>
<evidence type="ECO:0000256" key="6">
    <source>
        <dbReference type="SAM" id="Phobius"/>
    </source>
</evidence>
<gene>
    <name evidence="7" type="ORF">B9Z19DRAFT_1063916</name>
</gene>
<sequence>MADPDTDSAALPELPATLEASLEYIDGVSQPPPLPLETPARPTSWESISEEQDFYDEQGYLRLRQTLSIEKLKDRKEDEVVIFGYSLTQADTVAGPTVEYHGFFFTLCFSSEFPQCYDTSDDNLLNSMAKELQLQNANTFGDSHSKRVLALPGRGKFRTGISLRVPSKRPSELARPVSSEDRITLFVSFPYFGQFSGSSPLGPESESVELLDFKHLGVDAPDRSAVISREEKDDIGEILVHQARYMIFDNYTVAIFRSKEDNSRDQVPLHHFQERIGAFYATVHMIANRMDSEALIVEYGKEEDIDRVILDEKTSEDNKVMKGTPASELHQLELPLGVALTEKQEPKGDEDCKRAQQDKVQKRKQRRVRDLLISLNRLSASLFAAISVAERQVAVLQDLHSVLLTGYLPIHKSPEKRYPLRRNRLYKNTSIDLTPVLPEHNDQARVNILDAIDGVAQERECFIKKIKDLVENMGVRRKILFGFLKFDYVKEAPSEKTAQEATCALKRIERAIRESQVTLIEQDKALFGFAVIATAFLPLNFCTSYYGMDVIGDQEGPISITDFWLTAGPLTISLLIPIIMLTTWKRPVTVKFGGYIGKKFSRSPKEKTDDIENQSSGAPKSQEQAVESEKTKIGSPSTSGSLYTGAPGGVSTTLLETSTGPNPPSESVAKHLSPREIQSPRSP</sequence>
<feature type="transmembrane region" description="Helical" evidence="6">
    <location>
        <begin position="563"/>
        <end position="584"/>
    </location>
</feature>
<dbReference type="Gene3D" id="1.20.58.340">
    <property type="entry name" value="Magnesium transport protein CorA, transmembrane region"/>
    <property type="match status" value="1"/>
</dbReference>
<feature type="region of interest" description="Disordered" evidence="5">
    <location>
        <begin position="602"/>
        <end position="683"/>
    </location>
</feature>
<accession>A0A2T6ZWF8</accession>
<feature type="compositionally biased region" description="Polar residues" evidence="5">
    <location>
        <begin position="650"/>
        <end position="660"/>
    </location>
</feature>
<keyword evidence="2 6" id="KW-0812">Transmembrane</keyword>
<dbReference type="InterPro" id="IPR045863">
    <property type="entry name" value="CorA_TM1_TM2"/>
</dbReference>
<dbReference type="SUPFAM" id="SSF144083">
    <property type="entry name" value="Magnesium transport protein CorA, transmembrane region"/>
    <property type="match status" value="1"/>
</dbReference>
<comment type="caution">
    <text evidence="7">The sequence shown here is derived from an EMBL/GenBank/DDBJ whole genome shotgun (WGS) entry which is preliminary data.</text>
</comment>
<feature type="transmembrane region" description="Helical" evidence="6">
    <location>
        <begin position="525"/>
        <end position="548"/>
    </location>
</feature>
<dbReference type="OrthoDB" id="3231000at2759"/>
<keyword evidence="8" id="KW-1185">Reference proteome</keyword>
<proteinExistence type="predicted"/>
<comment type="subcellular location">
    <subcellularLocation>
        <location evidence="1">Membrane</location>
        <topology evidence="1">Multi-pass membrane protein</topology>
    </subcellularLocation>
</comment>